<evidence type="ECO:0000313" key="2">
    <source>
        <dbReference type="EMBL" id="MCK8781612.1"/>
    </source>
</evidence>
<dbReference type="InterPro" id="IPR036249">
    <property type="entry name" value="Thioredoxin-like_sf"/>
</dbReference>
<dbReference type="SUPFAM" id="SSF52833">
    <property type="entry name" value="Thioredoxin-like"/>
    <property type="match status" value="1"/>
</dbReference>
<accession>A0ABT0IUR2</accession>
<feature type="domain" description="GST N-terminal" evidence="1">
    <location>
        <begin position="8"/>
        <end position="84"/>
    </location>
</feature>
<protein>
    <submittedName>
        <fullName evidence="2">Glutathione S-transferase family protein</fullName>
    </submittedName>
</protein>
<dbReference type="InterPro" id="IPR054416">
    <property type="entry name" value="GST_UstS-like_C"/>
</dbReference>
<proteinExistence type="predicted"/>
<evidence type="ECO:0000259" key="1">
    <source>
        <dbReference type="PROSITE" id="PS50404"/>
    </source>
</evidence>
<dbReference type="Gene3D" id="3.40.30.10">
    <property type="entry name" value="Glutaredoxin"/>
    <property type="match status" value="1"/>
</dbReference>
<reference evidence="2 3" key="1">
    <citation type="submission" date="2022-04" db="EMBL/GenBank/DDBJ databases">
        <title>Rhizobium coralii sp. nov., isolated from coral Turbinaria peltata.</title>
        <authorList>
            <person name="Sun H."/>
        </authorList>
    </citation>
    <scope>NUCLEOTIDE SEQUENCE [LARGE SCALE GENOMIC DNA]</scope>
    <source>
        <strain evidence="2 3">NTR19</strain>
    </source>
</reference>
<dbReference type="Pfam" id="PF13417">
    <property type="entry name" value="GST_N_3"/>
    <property type="match status" value="1"/>
</dbReference>
<dbReference type="EMBL" id="JALPRY010000018">
    <property type="protein sequence ID" value="MCK8781612.1"/>
    <property type="molecule type" value="Genomic_DNA"/>
</dbReference>
<dbReference type="Pfam" id="PF22041">
    <property type="entry name" value="GST_C_7"/>
    <property type="match status" value="1"/>
</dbReference>
<name>A0ABT0IUR2_9HYPH</name>
<dbReference type="PANTHER" id="PTHR42673:SF4">
    <property type="entry name" value="MALEYLACETOACETATE ISOMERASE"/>
    <property type="match status" value="1"/>
</dbReference>
<organism evidence="2 3">
    <name type="scientific">Neorhizobium turbinariae</name>
    <dbReference type="NCBI Taxonomy" id="2937795"/>
    <lineage>
        <taxon>Bacteria</taxon>
        <taxon>Pseudomonadati</taxon>
        <taxon>Pseudomonadota</taxon>
        <taxon>Alphaproteobacteria</taxon>
        <taxon>Hyphomicrobiales</taxon>
        <taxon>Rhizobiaceae</taxon>
        <taxon>Rhizobium/Agrobacterium group</taxon>
        <taxon>Neorhizobium</taxon>
    </lineage>
</organism>
<dbReference type="RefSeq" id="WP_118849164.1">
    <property type="nucleotide sequence ID" value="NZ_JALPRY010000018.1"/>
</dbReference>
<keyword evidence="3" id="KW-1185">Reference proteome</keyword>
<evidence type="ECO:0000313" key="3">
    <source>
        <dbReference type="Proteomes" id="UP001202827"/>
    </source>
</evidence>
<dbReference type="SUPFAM" id="SSF47616">
    <property type="entry name" value="GST C-terminal domain-like"/>
    <property type="match status" value="1"/>
</dbReference>
<dbReference type="PROSITE" id="PS50404">
    <property type="entry name" value="GST_NTER"/>
    <property type="match status" value="1"/>
</dbReference>
<dbReference type="InterPro" id="IPR036282">
    <property type="entry name" value="Glutathione-S-Trfase_C_sf"/>
</dbReference>
<comment type="caution">
    <text evidence="2">The sequence shown here is derived from an EMBL/GenBank/DDBJ whole genome shotgun (WGS) entry which is preliminary data.</text>
</comment>
<gene>
    <name evidence="2" type="ORF">M0654_16655</name>
</gene>
<dbReference type="InterPro" id="IPR004045">
    <property type="entry name" value="Glutathione_S-Trfase_N"/>
</dbReference>
<dbReference type="PANTHER" id="PTHR42673">
    <property type="entry name" value="MALEYLACETOACETATE ISOMERASE"/>
    <property type="match status" value="1"/>
</dbReference>
<dbReference type="Gene3D" id="1.20.1050.10">
    <property type="match status" value="1"/>
</dbReference>
<dbReference type="CDD" id="cd03202">
    <property type="entry name" value="GST_C_etherase_LigE"/>
    <property type="match status" value="1"/>
</dbReference>
<dbReference type="Proteomes" id="UP001202827">
    <property type="component" value="Unassembled WGS sequence"/>
</dbReference>
<sequence>MTRILYSLCGADESRPFSPHCWKVVLALHHKGLDFVERPSPFTKISEIEGGFSRTVPILRDGNELIRDSFTIALYLEDTYPDRPTLFGGEGGRALSRFVERFTQTVVHPAISQFALPDIHDMLGETDQVYFRASREKMMGKSLEEIRADRDAAVGSFAAKLDPVRHTFRYQPYLGGEGPLFADYILFGALQWMRITTGAQVLTHDDPVQAWFERCLDLYNGVGRSVAPA</sequence>